<gene>
    <name evidence="1" type="ORF">KIH39_05970</name>
</gene>
<accession>A0A8E6EW57</accession>
<protein>
    <submittedName>
        <fullName evidence="1">Uncharacterized protein</fullName>
    </submittedName>
</protein>
<dbReference type="AlphaFoldDB" id="A0A8E6EW57"/>
<name>A0A8E6EW57_9BACT</name>
<organism evidence="1 2">
    <name type="scientific">Telmatocola sphagniphila</name>
    <dbReference type="NCBI Taxonomy" id="1123043"/>
    <lineage>
        <taxon>Bacteria</taxon>
        <taxon>Pseudomonadati</taxon>
        <taxon>Planctomycetota</taxon>
        <taxon>Planctomycetia</taxon>
        <taxon>Gemmatales</taxon>
        <taxon>Gemmataceae</taxon>
    </lineage>
</organism>
<dbReference type="RefSeq" id="WP_213498346.1">
    <property type="nucleotide sequence ID" value="NZ_CP074694.1"/>
</dbReference>
<evidence type="ECO:0000313" key="1">
    <source>
        <dbReference type="EMBL" id="QVL33457.1"/>
    </source>
</evidence>
<dbReference type="KEGG" id="tsph:KIH39_05970"/>
<evidence type="ECO:0000313" key="2">
    <source>
        <dbReference type="Proteomes" id="UP000676194"/>
    </source>
</evidence>
<dbReference type="Proteomes" id="UP000676194">
    <property type="component" value="Chromosome"/>
</dbReference>
<reference evidence="1" key="1">
    <citation type="submission" date="2021-05" db="EMBL/GenBank/DDBJ databases">
        <title>Complete genome sequence of the cellulolytic planctomycete Telmatocola sphagniphila SP2T and characterization of the first cellulase from planctomycetes.</title>
        <authorList>
            <person name="Rakitin A.L."/>
            <person name="Beletsky A.V."/>
            <person name="Naumoff D.G."/>
            <person name="Kulichevskaya I.S."/>
            <person name="Mardanov A.V."/>
            <person name="Ravin N.V."/>
            <person name="Dedysh S.N."/>
        </authorList>
    </citation>
    <scope>NUCLEOTIDE SEQUENCE</scope>
    <source>
        <strain evidence="1">SP2T</strain>
    </source>
</reference>
<sequence length="76" mass="8155">MDKRSGIPSRHFAFGSLSIAVALPNNAKIMETRVMNPNLANSGTLGFMTMIGQMPSGSRICLVMDGKRVSNILSVD</sequence>
<keyword evidence="2" id="KW-1185">Reference proteome</keyword>
<proteinExistence type="predicted"/>
<dbReference type="EMBL" id="CP074694">
    <property type="protein sequence ID" value="QVL33457.1"/>
    <property type="molecule type" value="Genomic_DNA"/>
</dbReference>